<dbReference type="Gene3D" id="2.40.50.840">
    <property type="match status" value="1"/>
</dbReference>
<dbReference type="AlphaFoldDB" id="A0A485M5N8"/>
<evidence type="ECO:0000256" key="1">
    <source>
        <dbReference type="ARBA" id="ARBA00010982"/>
    </source>
</evidence>
<name>A0A485M5N8_9ZZZZ</name>
<dbReference type="PANTHER" id="PTHR18919:SF139">
    <property type="entry name" value="THIOLASE-LIKE PROTEIN TYPE 1 ADDITIONAL C-TERMINAL DOMAIN-CONTAINING PROTEIN"/>
    <property type="match status" value="1"/>
</dbReference>
<dbReference type="Pfam" id="PF22691">
    <property type="entry name" value="Thiolase_C_1"/>
    <property type="match status" value="1"/>
</dbReference>
<dbReference type="CDD" id="cd00829">
    <property type="entry name" value="SCP-x_thiolase"/>
    <property type="match status" value="1"/>
</dbReference>
<feature type="domain" description="Thiolase C-terminal" evidence="5">
    <location>
        <begin position="276"/>
        <end position="334"/>
    </location>
</feature>
<dbReference type="PANTHER" id="PTHR18919">
    <property type="entry name" value="ACETYL-COA C-ACYLTRANSFERASE"/>
    <property type="match status" value="1"/>
</dbReference>
<dbReference type="Pfam" id="PF18313">
    <property type="entry name" value="TLP1_add_C"/>
    <property type="match status" value="1"/>
</dbReference>
<feature type="domain" description="Thiolase-like protein type 1 additional C-terminal" evidence="4">
    <location>
        <begin position="409"/>
        <end position="488"/>
    </location>
</feature>
<proteinExistence type="inferred from homology"/>
<evidence type="ECO:0000313" key="6">
    <source>
        <dbReference type="EMBL" id="VFU18881.1"/>
    </source>
</evidence>
<accession>A0A485M5N8</accession>
<dbReference type="EMBL" id="CAADRM010000160">
    <property type="protein sequence ID" value="VFU18881.1"/>
    <property type="molecule type" value="Genomic_DNA"/>
</dbReference>
<keyword evidence="2 6" id="KW-0808">Transferase</keyword>
<dbReference type="InterPro" id="IPR040771">
    <property type="entry name" value="TLP1_add_C"/>
</dbReference>
<dbReference type="EC" id="2.3.1.9" evidence="6"/>
<dbReference type="GO" id="GO:0003985">
    <property type="term" value="F:acetyl-CoA C-acetyltransferase activity"/>
    <property type="evidence" value="ECO:0007669"/>
    <property type="project" value="UniProtKB-EC"/>
</dbReference>
<organism evidence="6">
    <name type="scientific">anaerobic digester metagenome</name>
    <dbReference type="NCBI Taxonomy" id="1263854"/>
    <lineage>
        <taxon>unclassified sequences</taxon>
        <taxon>metagenomes</taxon>
        <taxon>ecological metagenomes</taxon>
    </lineage>
</organism>
<sequence length="499" mass="55306">MTTFYSPILAGVAQYTQPKDIERPLDPMGLMVRTCRAALDDAGSGRLRDLIDEIHVVNLFQWSYRDAPGMLAEALGVRPRGKYYTPIGGNTPQMLVNRACRALAAGTIRAVLITGAEAVYSLRRALTGKIVLDWPKSELPERIDGEERRSVNQIEADYDLFFPAVVYPLFETALRASSGRSVEGHREYVGRLWERFSRAAAANPHAWTRRGLSAREIIEVTPDNRYINYPYTKCMNANINVDQSAAVLMTTAETARSLGIDPAGWVYPLGGADFSDVWYLSRRPRLDSSPAIRNASRLALEQAGLKVSDIDFFDLYSCFPSAVQIAMKEIGIAEDDPRDLTLTGGLAFFGGPGNNYSLHGIVSAAERIRTDRSKKAMVTANGWYITKHSIGVYGGDPSERPWKERDDSPVQTAIDAEALPEPVEKAEGDLRAEAYVIRHDREGRPLLGTVIGRLPDGRRTLAHIDAGTDELEEMERIEMVGRTGQVRTVSEKAGNRVRF</sequence>
<dbReference type="InterPro" id="IPR016039">
    <property type="entry name" value="Thiolase-like"/>
</dbReference>
<dbReference type="SUPFAM" id="SSF53901">
    <property type="entry name" value="Thiolase-like"/>
    <property type="match status" value="1"/>
</dbReference>
<evidence type="ECO:0000259" key="4">
    <source>
        <dbReference type="Pfam" id="PF18313"/>
    </source>
</evidence>
<gene>
    <name evidence="6" type="ORF">SCFA_910003</name>
</gene>
<dbReference type="InterPro" id="IPR055140">
    <property type="entry name" value="Thiolase_C_2"/>
</dbReference>
<evidence type="ECO:0000256" key="3">
    <source>
        <dbReference type="ARBA" id="ARBA00023315"/>
    </source>
</evidence>
<evidence type="ECO:0000256" key="2">
    <source>
        <dbReference type="ARBA" id="ARBA00022679"/>
    </source>
</evidence>
<evidence type="ECO:0000259" key="5">
    <source>
        <dbReference type="Pfam" id="PF22691"/>
    </source>
</evidence>
<keyword evidence="3 6" id="KW-0012">Acyltransferase</keyword>
<dbReference type="Gene3D" id="3.40.47.10">
    <property type="match status" value="1"/>
</dbReference>
<comment type="similarity">
    <text evidence="1">Belongs to the thiolase-like superfamily. Thiolase family.</text>
</comment>
<protein>
    <submittedName>
        <fullName evidence="6">Acetyl-CoA acetyltransferase</fullName>
        <ecNumber evidence="6">2.3.1.9</ecNumber>
    </submittedName>
</protein>
<reference evidence="6" key="1">
    <citation type="submission" date="2019-03" db="EMBL/GenBank/DDBJ databases">
        <authorList>
            <person name="Hao L."/>
        </authorList>
    </citation>
    <scope>NUCLEOTIDE SEQUENCE</scope>
</reference>